<dbReference type="EMBL" id="FQZG01000062">
    <property type="protein sequence ID" value="SHJ61035.1"/>
    <property type="molecule type" value="Genomic_DNA"/>
</dbReference>
<dbReference type="Proteomes" id="UP000184512">
    <property type="component" value="Unassembled WGS sequence"/>
</dbReference>
<reference evidence="4 5" key="1">
    <citation type="submission" date="2016-11" db="EMBL/GenBank/DDBJ databases">
        <authorList>
            <person name="Jaros S."/>
            <person name="Januszkiewicz K."/>
            <person name="Wedrychowicz H."/>
        </authorList>
    </citation>
    <scope>NUCLEOTIDE SEQUENCE [LARGE SCALE GENOMIC DNA]</scope>
    <source>
        <strain evidence="4 5">DSM 12906</strain>
    </source>
</reference>
<dbReference type="RefSeq" id="WP_073189526.1">
    <property type="nucleotide sequence ID" value="NZ_FQZG01000062.1"/>
</dbReference>
<protein>
    <recommendedName>
        <fullName evidence="3">CRISPR type III-associated protein domain-containing protein</fullName>
    </recommendedName>
</protein>
<feature type="domain" description="CRISPR type III-associated protein" evidence="3">
    <location>
        <begin position="26"/>
        <end position="164"/>
    </location>
</feature>
<keyword evidence="5" id="KW-1185">Reference proteome</keyword>
<accession>A0A1M6KQ53</accession>
<dbReference type="STRING" id="1123357.SAMN02745244_02881"/>
<dbReference type="OrthoDB" id="3685611at2"/>
<keyword evidence="1" id="KW-0051">Antiviral defense</keyword>
<evidence type="ECO:0000313" key="5">
    <source>
        <dbReference type="Proteomes" id="UP000184512"/>
    </source>
</evidence>
<name>A0A1M6KQ53_9ACTN</name>
<evidence type="ECO:0000259" key="3">
    <source>
        <dbReference type="Pfam" id="PF03787"/>
    </source>
</evidence>
<dbReference type="AlphaFoldDB" id="A0A1M6KQ53"/>
<organism evidence="4 5">
    <name type="scientific">Tessaracoccus bendigoensis DSM 12906</name>
    <dbReference type="NCBI Taxonomy" id="1123357"/>
    <lineage>
        <taxon>Bacteria</taxon>
        <taxon>Bacillati</taxon>
        <taxon>Actinomycetota</taxon>
        <taxon>Actinomycetes</taxon>
        <taxon>Propionibacteriales</taxon>
        <taxon>Propionibacteriaceae</taxon>
        <taxon>Tessaracoccus</taxon>
    </lineage>
</organism>
<dbReference type="CDD" id="cd09726">
    <property type="entry name" value="RAMP_I_III"/>
    <property type="match status" value="1"/>
</dbReference>
<evidence type="ECO:0000256" key="2">
    <source>
        <dbReference type="ARBA" id="ARBA00093789"/>
    </source>
</evidence>
<sequence>MRLTFKVDFHGPFIVSTGSASDSLDHTVDEEEPFPSSELKGLLRAHAKTWLGIPERVVGEIFGTATANGAWIFSSVSVQKMQQIDDLAPGLDPSIWNRVTVDSDGRAQERALVSGRQVWASEGEFAATWDGAGEVPTAHMLVIRAAARDIVSVGMNRRRGFGWVTVTDLEPWSEADSLALHDIRMTNG</sequence>
<evidence type="ECO:0000256" key="1">
    <source>
        <dbReference type="ARBA" id="ARBA00023118"/>
    </source>
</evidence>
<dbReference type="InterPro" id="IPR005537">
    <property type="entry name" value="RAMP_III_fam"/>
</dbReference>
<dbReference type="Pfam" id="PF03787">
    <property type="entry name" value="RAMPs"/>
    <property type="match status" value="1"/>
</dbReference>
<dbReference type="GO" id="GO:0051607">
    <property type="term" value="P:defense response to virus"/>
    <property type="evidence" value="ECO:0007669"/>
    <property type="project" value="UniProtKB-KW"/>
</dbReference>
<evidence type="ECO:0000313" key="4">
    <source>
        <dbReference type="EMBL" id="SHJ61035.1"/>
    </source>
</evidence>
<comment type="subunit">
    <text evidence="2">Part of the Csm effector complex that includes Cas10, Csm2, Csm3, Csm4 and Csm5.</text>
</comment>
<proteinExistence type="predicted"/>
<gene>
    <name evidence="4" type="ORF">SAMN02745244_02881</name>
</gene>